<keyword evidence="4 5" id="KW-0472">Membrane</keyword>
<evidence type="ECO:0000256" key="5">
    <source>
        <dbReference type="SAM" id="Phobius"/>
    </source>
</evidence>
<gene>
    <name evidence="7" type="ORF">ABIE08_003888</name>
</gene>
<evidence type="ECO:0000256" key="3">
    <source>
        <dbReference type="ARBA" id="ARBA00022989"/>
    </source>
</evidence>
<evidence type="ECO:0000313" key="8">
    <source>
        <dbReference type="Proteomes" id="UP001549321"/>
    </source>
</evidence>
<evidence type="ECO:0000256" key="2">
    <source>
        <dbReference type="ARBA" id="ARBA00022692"/>
    </source>
</evidence>
<evidence type="ECO:0000256" key="1">
    <source>
        <dbReference type="ARBA" id="ARBA00004167"/>
    </source>
</evidence>
<dbReference type="Pfam" id="PF04357">
    <property type="entry name" value="TamB"/>
    <property type="match status" value="1"/>
</dbReference>
<organism evidence="7 8">
    <name type="scientific">Kaistia defluvii</name>
    <dbReference type="NCBI Taxonomy" id="410841"/>
    <lineage>
        <taxon>Bacteria</taxon>
        <taxon>Pseudomonadati</taxon>
        <taxon>Pseudomonadota</taxon>
        <taxon>Alphaproteobacteria</taxon>
        <taxon>Hyphomicrobiales</taxon>
        <taxon>Kaistiaceae</taxon>
        <taxon>Kaistia</taxon>
    </lineage>
</organism>
<keyword evidence="3 5" id="KW-1133">Transmembrane helix</keyword>
<dbReference type="InterPro" id="IPR007452">
    <property type="entry name" value="TamB_C"/>
</dbReference>
<dbReference type="Proteomes" id="UP001549321">
    <property type="component" value="Unassembled WGS sequence"/>
</dbReference>
<feature type="domain" description="Translocation and assembly module TamB C-terminal" evidence="6">
    <location>
        <begin position="1075"/>
        <end position="1427"/>
    </location>
</feature>
<dbReference type="PANTHER" id="PTHR36985">
    <property type="entry name" value="TRANSLOCATION AND ASSEMBLY MODULE SUBUNIT TAMB"/>
    <property type="match status" value="1"/>
</dbReference>
<evidence type="ECO:0000313" key="7">
    <source>
        <dbReference type="EMBL" id="MET4635937.1"/>
    </source>
</evidence>
<dbReference type="RefSeq" id="WP_354553475.1">
    <property type="nucleotide sequence ID" value="NZ_JBEPSM010000003.1"/>
</dbReference>
<keyword evidence="2 5" id="KW-0812">Transmembrane</keyword>
<reference evidence="7 8" key="1">
    <citation type="submission" date="2024-06" db="EMBL/GenBank/DDBJ databases">
        <title>Sorghum-associated microbial communities from plants grown in Nebraska, USA.</title>
        <authorList>
            <person name="Schachtman D."/>
        </authorList>
    </citation>
    <scope>NUCLEOTIDE SEQUENCE [LARGE SCALE GENOMIC DNA]</scope>
    <source>
        <strain evidence="7 8">3207</strain>
    </source>
</reference>
<accession>A0ABV2R3T9</accession>
<evidence type="ECO:0000256" key="4">
    <source>
        <dbReference type="ARBA" id="ARBA00023136"/>
    </source>
</evidence>
<keyword evidence="8" id="KW-1185">Reference proteome</keyword>
<evidence type="ECO:0000259" key="6">
    <source>
        <dbReference type="Pfam" id="PF04357"/>
    </source>
</evidence>
<comment type="subcellular location">
    <subcellularLocation>
        <location evidence="1">Membrane</location>
        <topology evidence="1">Single-pass membrane protein</topology>
    </subcellularLocation>
</comment>
<dbReference type="PANTHER" id="PTHR36985:SF1">
    <property type="entry name" value="TRANSLOCATION AND ASSEMBLY MODULE SUBUNIT TAMB"/>
    <property type="match status" value="1"/>
</dbReference>
<name>A0ABV2R3T9_9HYPH</name>
<feature type="transmembrane region" description="Helical" evidence="5">
    <location>
        <begin position="7"/>
        <end position="29"/>
    </location>
</feature>
<protein>
    <submittedName>
        <fullName evidence="7">Translocation and assembly module TamB</fullName>
    </submittedName>
</protein>
<comment type="caution">
    <text evidence="7">The sequence shown here is derived from an EMBL/GenBank/DDBJ whole genome shotgun (WGS) entry which is preliminary data.</text>
</comment>
<sequence length="1433" mass="144440">MPRALTILRWLGVGFIAVLITLVALFGFLQTGPGLRMLASVGSKLASSDGLTVRIEGISGFVPSDMSVARIDVADATGPFAQIENLRLAWHPMSLLSGKVAISDLAADRVAVSRKPVLPPSTSTSSSNGLPFIRVALDQLDIARIDIGEPVLGMAAVLRLQASARLVDPAEGLALDFALVREDAPGEIKGRARYAPGDGTDSLYLDVTASEPAGGLVARLAQIEGLPALSLSVKGNAPLDNWDGRIALDAGAAGHLGGTAAVKQVENGRRVMLDLAGEIAGLVPADIRPLFSGQTTLMGSAIVGPEGRIALEGLNATAAGFGLALVGKLDTSARTADLKLDLVGGDPSHFAAFAPGVTWSGWRLNAAVTGAFASPSVDATLTAQNLSGAGYGAADISLVAKTTPAAGGLAFTVDGNAAGLSAEDPKVAAALGKTAKLTAAGSLGEAGPVLTDAKVTLEPLDLAFTGTAAPKSVQGALRLDRLKLAAFSGLAGRPLSGSAVLDARIDADPSTRRIALELDGSSKAITTGIAQVDDFFAGESRIKGAVSLAEDGRIAVNGLTLAAKGLDVAVDGGIEKSAADLTARVKLANLKQFDPRISGAANADLRFTGGLDALGLTGKVSIPSGVAMDKPIENLTLSVDLTDLTGRPGGTVALDGKLAGKPAKGGARLTSLADGGRRLDDLDLAIGGVRAKGAAALAASGLIDGKITIAASNLADLSALILTDIAGKLDATVVLDASNGAQRVAIDAKAQGIDVAGNRVDRADINARIADLFGTPVIDGKAVLGGVRAGGQVIESATVTAKSAGTATDVTLDTALLGSSINGKARISPAGADTNIRLDALKIARAGTNVTLSAPSNITIAKGGVSIDRLALATGDGRATISGKAGETLDLNVDLRNLPLSLASLAAPTLDMRGTLSGTARITGKATAPAGDYDLKVAKLTNADIARAGLGPFDISARGKLGGGRVGVQATINAPSVSGLTINGSVPIAAGDLDLKIKGAIDLAIANTALATSGGNLRGKAVVDAALGGPTSAPRASGSIRVSGASYNDSLNGISLSNIEAVLTGSDRAVTVSSFSAQTVQGGRIVGKGNIALDPVQGFPAAVEMTLQKATLVSSDLMRLVADGKINIQGPVATRPKIAGQINVRSLDINIPDKISGGIDPLEVRHVNTGGKPQVKGGIRAQAQNRANATAKKKAKAPSPFVADLDLKVSAPNGVFVRGMGMDAEFGGDLTLRGTTADMITLGGFNLRRGRFSVVGRQLTFTEGTITFNGSLDPELNFKADTSGGDVVASIIIAGNASAPEVSFTSTPTLPQDEVIARLLFGRSISTLTAGQALQVAQTVAQFSGGGPGVVDSIRRSLGVDALNIGTDSTGKGGQIGAGKRLNDKIYVGVQQGTTPDSSKVTVDVDVTRNIRIQGAAGADGSNELGIGAQWDY</sequence>
<dbReference type="EMBL" id="JBEPSM010000003">
    <property type="protein sequence ID" value="MET4635937.1"/>
    <property type="molecule type" value="Genomic_DNA"/>
</dbReference>
<proteinExistence type="predicted"/>